<organism evidence="2 3">
    <name type="scientific">Actinomadura citrea</name>
    <dbReference type="NCBI Taxonomy" id="46158"/>
    <lineage>
        <taxon>Bacteria</taxon>
        <taxon>Bacillati</taxon>
        <taxon>Actinomycetota</taxon>
        <taxon>Actinomycetes</taxon>
        <taxon>Streptosporangiales</taxon>
        <taxon>Thermomonosporaceae</taxon>
        <taxon>Actinomadura</taxon>
    </lineage>
</organism>
<proteinExistence type="predicted"/>
<feature type="transmembrane region" description="Helical" evidence="1">
    <location>
        <begin position="229"/>
        <end position="252"/>
    </location>
</feature>
<feature type="transmembrane region" description="Helical" evidence="1">
    <location>
        <begin position="196"/>
        <end position="217"/>
    </location>
</feature>
<feature type="transmembrane region" description="Helical" evidence="1">
    <location>
        <begin position="298"/>
        <end position="321"/>
    </location>
</feature>
<evidence type="ECO:0000256" key="1">
    <source>
        <dbReference type="SAM" id="Phobius"/>
    </source>
</evidence>
<keyword evidence="1" id="KW-1133">Transmembrane helix</keyword>
<keyword evidence="1" id="KW-0472">Membrane</keyword>
<dbReference type="EMBL" id="JACCBT010000001">
    <property type="protein sequence ID" value="NYE11180.1"/>
    <property type="molecule type" value="Genomic_DNA"/>
</dbReference>
<comment type="caution">
    <text evidence="2">The sequence shown here is derived from an EMBL/GenBank/DDBJ whole genome shotgun (WGS) entry which is preliminary data.</text>
</comment>
<gene>
    <name evidence="2" type="ORF">BJ999_001476</name>
</gene>
<sequence length="374" mass="39881">MFGFRGTPACPGAVCQNTPWSADHSHLRPQGGGCLKGEIVYGVVVLFELLIQQIGWAFNTLADPLASGLVTGAVGALVLAGCVMVKTRSLLPVRSLTAYDRVIVLRLAAGILVLNAAYPYGAQTLGMGTIITMSALGPLCCKGSNLWTVLRHRSEMPKRVLRNAALNIALRVVAFAGVMAVNNPLGEFRHFDKETVFGIACGVLGAWSFWNYLSCVYNDRYSLNERLRILAVADLFAVPFTALAVWGMSFVLGGGFSELSGKVLMLGSIAGILSFAVPTLIGAWVADKISEDASGVFYLFDSLMGTLVGFFGALAGVLSAVQAPDSWGWGGMALVLLAAIVAAKNPIIEVFERDDSFGFKEGDRSFSKERERPA</sequence>
<dbReference type="AlphaFoldDB" id="A0A7Y9G9U5"/>
<keyword evidence="3" id="KW-1185">Reference proteome</keyword>
<feature type="transmembrane region" description="Helical" evidence="1">
    <location>
        <begin position="103"/>
        <end position="121"/>
    </location>
</feature>
<feature type="transmembrane region" description="Helical" evidence="1">
    <location>
        <begin position="127"/>
        <end position="148"/>
    </location>
</feature>
<keyword evidence="1" id="KW-0812">Transmembrane</keyword>
<protein>
    <submittedName>
        <fullName evidence="2">Uncharacterized protein</fullName>
    </submittedName>
</protein>
<name>A0A7Y9G9U5_9ACTN</name>
<dbReference type="Proteomes" id="UP000591272">
    <property type="component" value="Unassembled WGS sequence"/>
</dbReference>
<reference evidence="2 3" key="1">
    <citation type="submission" date="2020-07" db="EMBL/GenBank/DDBJ databases">
        <title>Sequencing the genomes of 1000 actinobacteria strains.</title>
        <authorList>
            <person name="Klenk H.-P."/>
        </authorList>
    </citation>
    <scope>NUCLEOTIDE SEQUENCE [LARGE SCALE GENOMIC DNA]</scope>
    <source>
        <strain evidence="2 3">DSM 43461</strain>
    </source>
</reference>
<feature type="transmembrane region" description="Helical" evidence="1">
    <location>
        <begin position="64"/>
        <end position="83"/>
    </location>
</feature>
<evidence type="ECO:0000313" key="3">
    <source>
        <dbReference type="Proteomes" id="UP000591272"/>
    </source>
</evidence>
<feature type="transmembrane region" description="Helical" evidence="1">
    <location>
        <begin position="264"/>
        <end position="286"/>
    </location>
</feature>
<feature type="transmembrane region" description="Helical" evidence="1">
    <location>
        <begin position="327"/>
        <end position="343"/>
    </location>
</feature>
<evidence type="ECO:0000313" key="2">
    <source>
        <dbReference type="EMBL" id="NYE11180.1"/>
    </source>
</evidence>
<feature type="transmembrane region" description="Helical" evidence="1">
    <location>
        <begin position="39"/>
        <end position="58"/>
    </location>
</feature>
<accession>A0A7Y9G9U5</accession>
<feature type="transmembrane region" description="Helical" evidence="1">
    <location>
        <begin position="160"/>
        <end position="181"/>
    </location>
</feature>